<proteinExistence type="predicted"/>
<dbReference type="SUPFAM" id="SSF54427">
    <property type="entry name" value="NTF2-like"/>
    <property type="match status" value="1"/>
</dbReference>
<dbReference type="Gene3D" id="3.10.450.50">
    <property type="match status" value="1"/>
</dbReference>
<accession>A0A6J4RXN4</accession>
<reference evidence="1" key="1">
    <citation type="submission" date="2020-02" db="EMBL/GenBank/DDBJ databases">
        <authorList>
            <person name="Meier V. D."/>
        </authorList>
    </citation>
    <scope>NUCLEOTIDE SEQUENCE</scope>
    <source>
        <strain evidence="1">AVDCRST_MAG53</strain>
    </source>
</reference>
<dbReference type="InterPro" id="IPR032710">
    <property type="entry name" value="NTF2-like_dom_sf"/>
</dbReference>
<evidence type="ECO:0000313" key="1">
    <source>
        <dbReference type="EMBL" id="CAA9481319.1"/>
    </source>
</evidence>
<sequence>MRTGARSPEELETLLEDAFVIRDGAAVAALFEPDAVIADGSTSARGESVERFVARRWALDLTYLGNPRRVVQARDTALIVADGAVSVVHRACDARWRYAITLLHDP</sequence>
<evidence type="ECO:0008006" key="2">
    <source>
        <dbReference type="Google" id="ProtNLM"/>
    </source>
</evidence>
<dbReference type="AlphaFoldDB" id="A0A6J4RXN4"/>
<gene>
    <name evidence="1" type="ORF">AVDCRST_MAG53-717</name>
</gene>
<dbReference type="EMBL" id="CADCVR010000024">
    <property type="protein sequence ID" value="CAA9481319.1"/>
    <property type="molecule type" value="Genomic_DNA"/>
</dbReference>
<name>A0A6J4RXN4_9ACTN</name>
<organism evidence="1">
    <name type="scientific">uncultured Solirubrobacteraceae bacterium</name>
    <dbReference type="NCBI Taxonomy" id="1162706"/>
    <lineage>
        <taxon>Bacteria</taxon>
        <taxon>Bacillati</taxon>
        <taxon>Actinomycetota</taxon>
        <taxon>Thermoleophilia</taxon>
        <taxon>Solirubrobacterales</taxon>
        <taxon>Solirubrobacteraceae</taxon>
        <taxon>environmental samples</taxon>
    </lineage>
</organism>
<protein>
    <recommendedName>
        <fullName evidence="2">SnoaL-like domain-containing protein</fullName>
    </recommendedName>
</protein>